<feature type="compositionally biased region" description="Low complexity" evidence="4">
    <location>
        <begin position="293"/>
        <end position="306"/>
    </location>
</feature>
<accession>A0ABQ8Q2A2</accession>
<comment type="subcellular location">
    <subcellularLocation>
        <location evidence="1">Nucleus</location>
    </subcellularLocation>
</comment>
<dbReference type="EMBL" id="MU790835">
    <property type="protein sequence ID" value="KAJ3992642.1"/>
    <property type="molecule type" value="Genomic_DNA"/>
</dbReference>
<comment type="caution">
    <text evidence="7">The sequence shown here is derived from an EMBL/GenBank/DDBJ whole genome shotgun (WGS) entry which is preliminary data.</text>
</comment>
<proteinExistence type="inferred from homology"/>
<organism evidence="7 8">
    <name type="scientific">Lentinula boryana</name>
    <dbReference type="NCBI Taxonomy" id="40481"/>
    <lineage>
        <taxon>Eukaryota</taxon>
        <taxon>Fungi</taxon>
        <taxon>Dikarya</taxon>
        <taxon>Basidiomycota</taxon>
        <taxon>Agaricomycotina</taxon>
        <taxon>Agaricomycetes</taxon>
        <taxon>Agaricomycetidae</taxon>
        <taxon>Agaricales</taxon>
        <taxon>Marasmiineae</taxon>
        <taxon>Omphalotaceae</taxon>
        <taxon>Lentinula</taxon>
    </lineage>
</organism>
<feature type="domain" description="Rad21/Rec8-like protein C-terminal eukaryotic" evidence="5">
    <location>
        <begin position="597"/>
        <end position="649"/>
    </location>
</feature>
<evidence type="ECO:0000259" key="6">
    <source>
        <dbReference type="Pfam" id="PF04825"/>
    </source>
</evidence>
<feature type="domain" description="Rad21/Rec8-like protein N-terminal" evidence="6">
    <location>
        <begin position="1"/>
        <end position="101"/>
    </location>
</feature>
<dbReference type="Proteomes" id="UP001163828">
    <property type="component" value="Unassembled WGS sequence"/>
</dbReference>
<evidence type="ECO:0000256" key="4">
    <source>
        <dbReference type="SAM" id="MobiDB-lite"/>
    </source>
</evidence>
<feature type="region of interest" description="Disordered" evidence="4">
    <location>
        <begin position="200"/>
        <end position="220"/>
    </location>
</feature>
<evidence type="ECO:0000313" key="7">
    <source>
        <dbReference type="EMBL" id="KAJ3992642.1"/>
    </source>
</evidence>
<evidence type="ECO:0000256" key="2">
    <source>
        <dbReference type="ARBA" id="ARBA00009870"/>
    </source>
</evidence>
<dbReference type="InterPro" id="IPR023093">
    <property type="entry name" value="ScpA-like_C"/>
</dbReference>
<dbReference type="Gene3D" id="1.10.10.580">
    <property type="entry name" value="Structural maintenance of chromosome 1. Chain E"/>
    <property type="match status" value="1"/>
</dbReference>
<evidence type="ECO:0000313" key="8">
    <source>
        <dbReference type="Proteomes" id="UP001163828"/>
    </source>
</evidence>
<evidence type="ECO:0000256" key="1">
    <source>
        <dbReference type="ARBA" id="ARBA00004123"/>
    </source>
</evidence>
<keyword evidence="8" id="KW-1185">Reference proteome</keyword>
<reference evidence="7" key="1">
    <citation type="submission" date="2022-08" db="EMBL/GenBank/DDBJ databases">
        <authorList>
            <consortium name="DOE Joint Genome Institute"/>
            <person name="Min B."/>
            <person name="Riley R."/>
            <person name="Sierra-Patev S."/>
            <person name="Naranjo-Ortiz M."/>
            <person name="Looney B."/>
            <person name="Konkel Z."/>
            <person name="Slot J.C."/>
            <person name="Sakamoto Y."/>
            <person name="Steenwyk J.L."/>
            <person name="Rokas A."/>
            <person name="Carro J."/>
            <person name="Camarero S."/>
            <person name="Ferreira P."/>
            <person name="Molpeceres G."/>
            <person name="Ruiz-Duenas F.J."/>
            <person name="Serrano A."/>
            <person name="Henrissat B."/>
            <person name="Drula E."/>
            <person name="Hughes K.W."/>
            <person name="Mata J.L."/>
            <person name="Ishikawa N.K."/>
            <person name="Vargas-Isla R."/>
            <person name="Ushijima S."/>
            <person name="Smith C.A."/>
            <person name="Ahrendt S."/>
            <person name="Andreopoulos W."/>
            <person name="He G."/>
            <person name="Labutti K."/>
            <person name="Lipzen A."/>
            <person name="Ng V."/>
            <person name="Sandor L."/>
            <person name="Barry K."/>
            <person name="Martinez A.T."/>
            <person name="Xiao Y."/>
            <person name="Gibbons J.G."/>
            <person name="Terashima K."/>
            <person name="Hibbett D.S."/>
            <person name="Grigoriev I.V."/>
        </authorList>
    </citation>
    <scope>NUCLEOTIDE SEQUENCE</scope>
    <source>
        <strain evidence="7">TFB10827</strain>
    </source>
</reference>
<comment type="similarity">
    <text evidence="2">Belongs to the rad21 family.</text>
</comment>
<feature type="region of interest" description="Disordered" evidence="4">
    <location>
        <begin position="286"/>
        <end position="317"/>
    </location>
</feature>
<feature type="region of interest" description="Disordered" evidence="4">
    <location>
        <begin position="427"/>
        <end position="490"/>
    </location>
</feature>
<dbReference type="InterPro" id="IPR039781">
    <property type="entry name" value="Rad21/Rec8-like"/>
</dbReference>
<dbReference type="Pfam" id="PF04824">
    <property type="entry name" value="Rad21_Rec8"/>
    <property type="match status" value="1"/>
</dbReference>
<dbReference type="PANTHER" id="PTHR12585:SF69">
    <property type="entry name" value="FI11703P"/>
    <property type="match status" value="1"/>
</dbReference>
<dbReference type="InterPro" id="IPR036390">
    <property type="entry name" value="WH_DNA-bd_sf"/>
</dbReference>
<dbReference type="PANTHER" id="PTHR12585">
    <property type="entry name" value="SCC1 / RAD21 FAMILY MEMBER"/>
    <property type="match status" value="1"/>
</dbReference>
<dbReference type="Pfam" id="PF04825">
    <property type="entry name" value="Rad21_Rec8_N"/>
    <property type="match status" value="1"/>
</dbReference>
<dbReference type="InterPro" id="IPR006909">
    <property type="entry name" value="Rad21/Rec8_C_eu"/>
</dbReference>
<sequence>MFYSEAILSRRGPLGKVWLAAHMERKLSKTQTLQTDIEESVEAIIHQEIEVMALRLSGQLLLGVVRIYSRKAKYLLDDCNEAMSKIKMAFSRGIVDMAEEQLVANKNAITIQANAFDFDMMPDDDWLDDFYSILNFDEDRPAPTHGHHQARIDDITLPPTDTFEPLDFDNDQFDLGPTDGIGSQDFLDLGLDFGDAPIESEKGADESMSVDGSVGVGRDAASHRDSIGDHFMDVDGSFDILSRRSRTRELSEHPFGADMNLDIPDFGGVDLEALGVGFDPIPMDIDKTPGQTRASSRASSPLSSVPATPPPDVGITENAEATPTVSKIKRKLKEKKQIIDTVTELKDGPGAKVGRGREVQNNRDLSDILTEPHFLPRSAVVMRLLEVHNDPISHFLPTKVTPEGTFFCAAPPGLAPELAELFMHPLNTTGNKRRGTPPGGKGGNKRQRLDNAAEDQEVEVGRRADSVAPASDILGRRSMGPDALDFPDQSGLIDDFQLDVPQFDPANVDLDRARSKSAAPSVLSRLSTPAADGVFPEEGEENYANAACPISAFDVQTQTQATGNEKDVQAVESYSRNTLKAISVVRKELRPIEGDAEEKVLSFKKMADKASRRAAASFFFELLVLSTRDCISVNQAAPFENIEARAKDKLWELQVQQHAPSRMTSVAPSVALSAAPSRAPSVARSIASSFGL</sequence>
<keyword evidence="3" id="KW-0539">Nucleus</keyword>
<evidence type="ECO:0000259" key="5">
    <source>
        <dbReference type="Pfam" id="PF04824"/>
    </source>
</evidence>
<dbReference type="SUPFAM" id="SSF46785">
    <property type="entry name" value="Winged helix' DNA-binding domain"/>
    <property type="match status" value="1"/>
</dbReference>
<name>A0ABQ8Q2A2_9AGAR</name>
<evidence type="ECO:0000256" key="3">
    <source>
        <dbReference type="ARBA" id="ARBA00023242"/>
    </source>
</evidence>
<dbReference type="InterPro" id="IPR006910">
    <property type="entry name" value="Rad21_Rec8_N"/>
</dbReference>
<protein>
    <submittedName>
        <fullName evidence="7">Rec8 like protein-domain-containing protein</fullName>
    </submittedName>
</protein>
<gene>
    <name evidence="7" type="ORF">F5050DRAFT_1715117</name>
</gene>